<evidence type="ECO:0000256" key="2">
    <source>
        <dbReference type="ARBA" id="ARBA00022448"/>
    </source>
</evidence>
<proteinExistence type="inferred from homology"/>
<protein>
    <submittedName>
        <fullName evidence="9">Carbohydrate ABC transporter permease</fullName>
    </submittedName>
</protein>
<keyword evidence="10" id="KW-1185">Reference proteome</keyword>
<evidence type="ECO:0000313" key="10">
    <source>
        <dbReference type="Proteomes" id="UP000547209"/>
    </source>
</evidence>
<feature type="transmembrane region" description="Helical" evidence="7">
    <location>
        <begin position="12"/>
        <end position="35"/>
    </location>
</feature>
<feature type="transmembrane region" description="Helical" evidence="7">
    <location>
        <begin position="181"/>
        <end position="203"/>
    </location>
</feature>
<dbReference type="Pfam" id="PF00528">
    <property type="entry name" value="BPD_transp_1"/>
    <property type="match status" value="1"/>
</dbReference>
<dbReference type="PANTHER" id="PTHR43744">
    <property type="entry name" value="ABC TRANSPORTER PERMEASE PROTEIN MG189-RELATED-RELATED"/>
    <property type="match status" value="1"/>
</dbReference>
<keyword evidence="2 7" id="KW-0813">Transport</keyword>
<keyword evidence="4 7" id="KW-0812">Transmembrane</keyword>
<evidence type="ECO:0000256" key="5">
    <source>
        <dbReference type="ARBA" id="ARBA00022989"/>
    </source>
</evidence>
<dbReference type="Gene3D" id="1.10.3720.10">
    <property type="entry name" value="MetI-like"/>
    <property type="match status" value="1"/>
</dbReference>
<feature type="transmembrane region" description="Helical" evidence="7">
    <location>
        <begin position="104"/>
        <end position="126"/>
    </location>
</feature>
<dbReference type="AlphaFoldDB" id="A0A7X0VH07"/>
<dbReference type="PROSITE" id="PS50928">
    <property type="entry name" value="ABC_TM1"/>
    <property type="match status" value="1"/>
</dbReference>
<accession>A0A7X0VH07</accession>
<dbReference type="GO" id="GO:0055085">
    <property type="term" value="P:transmembrane transport"/>
    <property type="evidence" value="ECO:0007669"/>
    <property type="project" value="InterPro"/>
</dbReference>
<evidence type="ECO:0000256" key="3">
    <source>
        <dbReference type="ARBA" id="ARBA00022475"/>
    </source>
</evidence>
<feature type="domain" description="ABC transmembrane type-1" evidence="8">
    <location>
        <begin position="69"/>
        <end position="265"/>
    </location>
</feature>
<dbReference type="InterPro" id="IPR035906">
    <property type="entry name" value="MetI-like_sf"/>
</dbReference>
<dbReference type="RefSeq" id="WP_185670831.1">
    <property type="nucleotide sequence ID" value="NZ_JACJVP010000032.1"/>
</dbReference>
<organism evidence="9 10">
    <name type="scientific">Cohnella nanjingensis</name>
    <dbReference type="NCBI Taxonomy" id="1387779"/>
    <lineage>
        <taxon>Bacteria</taxon>
        <taxon>Bacillati</taxon>
        <taxon>Bacillota</taxon>
        <taxon>Bacilli</taxon>
        <taxon>Bacillales</taxon>
        <taxon>Paenibacillaceae</taxon>
        <taxon>Cohnella</taxon>
    </lineage>
</organism>
<dbReference type="InterPro" id="IPR000515">
    <property type="entry name" value="MetI-like"/>
</dbReference>
<keyword evidence="3" id="KW-1003">Cell membrane</keyword>
<evidence type="ECO:0000313" key="9">
    <source>
        <dbReference type="EMBL" id="MBB6672983.1"/>
    </source>
</evidence>
<comment type="subcellular location">
    <subcellularLocation>
        <location evidence="1 7">Cell membrane</location>
        <topology evidence="1 7">Multi-pass membrane protein</topology>
    </subcellularLocation>
</comment>
<evidence type="ECO:0000256" key="4">
    <source>
        <dbReference type="ARBA" id="ARBA00022692"/>
    </source>
</evidence>
<feature type="transmembrane region" description="Helical" evidence="7">
    <location>
        <begin position="138"/>
        <end position="160"/>
    </location>
</feature>
<dbReference type="EMBL" id="JACJVP010000032">
    <property type="protein sequence ID" value="MBB6672983.1"/>
    <property type="molecule type" value="Genomic_DNA"/>
</dbReference>
<comment type="similarity">
    <text evidence="7">Belongs to the binding-protein-dependent transport system permease family.</text>
</comment>
<keyword evidence="5 7" id="KW-1133">Transmembrane helix</keyword>
<keyword evidence="6 7" id="KW-0472">Membrane</keyword>
<comment type="caution">
    <text evidence="9">The sequence shown here is derived from an EMBL/GenBank/DDBJ whole genome shotgun (WGS) entry which is preliminary data.</text>
</comment>
<dbReference type="CDD" id="cd06261">
    <property type="entry name" value="TM_PBP2"/>
    <property type="match status" value="1"/>
</dbReference>
<feature type="transmembrane region" description="Helical" evidence="7">
    <location>
        <begin position="68"/>
        <end position="92"/>
    </location>
</feature>
<sequence>MRLSGKRASQLALNAFIVLLLAMSIYPMTILLFGFTKDSLTWQYNQWLPALPMWFTNLNYAWKQVGTAFWNTLFVAAAATLGGVFLSSLGGFVFSRMKFYAKEIIFYFIIALMMVPAILGLIPWYLLIKELGLLNSLWALVFTSVFGAPIFGIFLLRGFFSSIPEELFEAAKIDGCGNFKLYYKIAVPVSLSSLATLAIMQVMGVWNDLVGPSIVLTSPDKFVITLALRNFSMSMSGGGMLTNYPALFAAYVISSIPLVLLFFFASKYYIEGLTSSGMKL</sequence>
<reference evidence="9 10" key="1">
    <citation type="submission" date="2020-08" db="EMBL/GenBank/DDBJ databases">
        <title>Cohnella phylogeny.</title>
        <authorList>
            <person name="Dunlap C."/>
        </authorList>
    </citation>
    <scope>NUCLEOTIDE SEQUENCE [LARGE SCALE GENOMIC DNA]</scope>
    <source>
        <strain evidence="9 10">DSM 28246</strain>
    </source>
</reference>
<dbReference type="PANTHER" id="PTHR43744:SF12">
    <property type="entry name" value="ABC TRANSPORTER PERMEASE PROTEIN MG189-RELATED"/>
    <property type="match status" value="1"/>
</dbReference>
<dbReference type="GO" id="GO:0005886">
    <property type="term" value="C:plasma membrane"/>
    <property type="evidence" value="ECO:0007669"/>
    <property type="project" value="UniProtKB-SubCell"/>
</dbReference>
<evidence type="ECO:0000256" key="6">
    <source>
        <dbReference type="ARBA" id="ARBA00023136"/>
    </source>
</evidence>
<evidence type="ECO:0000256" key="1">
    <source>
        <dbReference type="ARBA" id="ARBA00004651"/>
    </source>
</evidence>
<dbReference type="SUPFAM" id="SSF161098">
    <property type="entry name" value="MetI-like"/>
    <property type="match status" value="1"/>
</dbReference>
<evidence type="ECO:0000256" key="7">
    <source>
        <dbReference type="RuleBase" id="RU363032"/>
    </source>
</evidence>
<dbReference type="Proteomes" id="UP000547209">
    <property type="component" value="Unassembled WGS sequence"/>
</dbReference>
<name>A0A7X0VH07_9BACL</name>
<feature type="transmembrane region" description="Helical" evidence="7">
    <location>
        <begin position="248"/>
        <end position="270"/>
    </location>
</feature>
<gene>
    <name evidence="9" type="ORF">H7C19_20080</name>
</gene>
<evidence type="ECO:0000259" key="8">
    <source>
        <dbReference type="PROSITE" id="PS50928"/>
    </source>
</evidence>